<organism evidence="4 5">
    <name type="scientific">Domibacillus epiphyticus</name>
    <dbReference type="NCBI Taxonomy" id="1714355"/>
    <lineage>
        <taxon>Bacteria</taxon>
        <taxon>Bacillati</taxon>
        <taxon>Bacillota</taxon>
        <taxon>Bacilli</taxon>
        <taxon>Bacillales</taxon>
        <taxon>Bacillaceae</taxon>
        <taxon>Domibacillus</taxon>
    </lineage>
</organism>
<dbReference type="STRING" id="1714355.BTO28_09650"/>
<dbReference type="FunFam" id="3.40.50.720:FF:000084">
    <property type="entry name" value="Short-chain dehydrogenase reductase"/>
    <property type="match status" value="1"/>
</dbReference>
<comment type="caution">
    <text evidence="4">The sequence shown here is derived from an EMBL/GenBank/DDBJ whole genome shotgun (WGS) entry which is preliminary data.</text>
</comment>
<evidence type="ECO:0000313" key="5">
    <source>
        <dbReference type="Proteomes" id="UP000188613"/>
    </source>
</evidence>
<keyword evidence="5" id="KW-1185">Reference proteome</keyword>
<evidence type="ECO:0000256" key="1">
    <source>
        <dbReference type="ARBA" id="ARBA00006484"/>
    </source>
</evidence>
<dbReference type="Proteomes" id="UP000188613">
    <property type="component" value="Unassembled WGS sequence"/>
</dbReference>
<dbReference type="RefSeq" id="WP_076765707.1">
    <property type="nucleotide sequence ID" value="NZ_MSFI01000014.1"/>
</dbReference>
<evidence type="ECO:0000313" key="4">
    <source>
        <dbReference type="EMBL" id="OMP66867.1"/>
    </source>
</evidence>
<dbReference type="PANTHER" id="PTHR43639">
    <property type="entry name" value="OXIDOREDUCTASE, SHORT-CHAIN DEHYDROGENASE/REDUCTASE FAMILY (AFU_ORTHOLOGUE AFUA_5G02870)"/>
    <property type="match status" value="1"/>
</dbReference>
<comment type="similarity">
    <text evidence="1">Belongs to the short-chain dehydrogenases/reductases (SDR) family.</text>
</comment>
<dbReference type="EMBL" id="MSFI01000014">
    <property type="protein sequence ID" value="OMP66867.1"/>
    <property type="molecule type" value="Genomic_DNA"/>
</dbReference>
<reference evidence="4 5" key="1">
    <citation type="submission" date="2016-12" db="EMBL/GenBank/DDBJ databases">
        <title>Domibacillus sp. SAB 38T whole genome sequencing.</title>
        <authorList>
            <person name="Verma A."/>
            <person name="Ojha A.K."/>
            <person name="Krishnamurthi S."/>
        </authorList>
    </citation>
    <scope>NUCLEOTIDE SEQUENCE [LARGE SCALE GENOMIC DNA]</scope>
    <source>
        <strain evidence="4 5">SAB 38</strain>
    </source>
</reference>
<protein>
    <submittedName>
        <fullName evidence="4">3-oxoacyl-ACP reductase</fullName>
    </submittedName>
</protein>
<comment type="subunit">
    <text evidence="2">Homotetramer.</text>
</comment>
<dbReference type="SUPFAM" id="SSF51735">
    <property type="entry name" value="NAD(P)-binding Rossmann-fold domains"/>
    <property type="match status" value="1"/>
</dbReference>
<dbReference type="Pfam" id="PF13561">
    <property type="entry name" value="adh_short_C2"/>
    <property type="match status" value="1"/>
</dbReference>
<dbReference type="PRINTS" id="PR00080">
    <property type="entry name" value="SDRFAMILY"/>
</dbReference>
<dbReference type="PRINTS" id="PR00081">
    <property type="entry name" value="GDHRDH"/>
</dbReference>
<dbReference type="Gene3D" id="3.40.50.720">
    <property type="entry name" value="NAD(P)-binding Rossmann-like Domain"/>
    <property type="match status" value="1"/>
</dbReference>
<gene>
    <name evidence="4" type="ORF">BTO28_09650</name>
</gene>
<dbReference type="GO" id="GO:0016491">
    <property type="term" value="F:oxidoreductase activity"/>
    <property type="evidence" value="ECO:0007669"/>
    <property type="project" value="UniProtKB-KW"/>
</dbReference>
<dbReference type="NCBIfam" id="NF006393">
    <property type="entry name" value="PRK08642.1"/>
    <property type="match status" value="1"/>
</dbReference>
<dbReference type="InterPro" id="IPR002347">
    <property type="entry name" value="SDR_fam"/>
</dbReference>
<dbReference type="GO" id="GO:0008206">
    <property type="term" value="P:bile acid metabolic process"/>
    <property type="evidence" value="ECO:0007669"/>
    <property type="project" value="UniProtKB-ARBA"/>
</dbReference>
<sequence length="254" mass="27458">MDIRDQVVLVTGASRGLGAATAKVFGREGAKVVVNYVNNEVKANEVVSSIGKDRSIAIRADVRNEKEVKRMFEHARAHFGQPITTIVNNALIDFTFNGDQKKNLDTIEWSDFQTQFEGSILGALNTLKAGRHDMAEAHFGKIINIGTNLFQNPVVAYHDYNTSKAALLGLTRNMAKELGADGITVNMVSGGLLEKTDASAATPDAVFSIIKESTPLQKVTSPEDVAYSILFFASPWSRAVTGQNLVVDGGLVMD</sequence>
<dbReference type="OrthoDB" id="9803333at2"/>
<proteinExistence type="inferred from homology"/>
<keyword evidence="3" id="KW-0560">Oxidoreductase</keyword>
<dbReference type="AlphaFoldDB" id="A0A1V2A7E7"/>
<accession>A0A1V2A7E7</accession>
<evidence type="ECO:0000256" key="3">
    <source>
        <dbReference type="ARBA" id="ARBA00023002"/>
    </source>
</evidence>
<evidence type="ECO:0000256" key="2">
    <source>
        <dbReference type="ARBA" id="ARBA00011881"/>
    </source>
</evidence>
<dbReference type="InterPro" id="IPR036291">
    <property type="entry name" value="NAD(P)-bd_dom_sf"/>
</dbReference>
<dbReference type="PANTHER" id="PTHR43639:SF1">
    <property type="entry name" value="SHORT-CHAIN DEHYDROGENASE_REDUCTASE FAMILY PROTEIN"/>
    <property type="match status" value="1"/>
</dbReference>
<name>A0A1V2A7E7_9BACI</name>